<dbReference type="PANTHER" id="PTHR47019">
    <property type="entry name" value="LIPID II FLIPPASE MURJ"/>
    <property type="match status" value="1"/>
</dbReference>
<organism evidence="9 10">
    <name type="scientific">Trueperella bialowiezensis</name>
    <dbReference type="NCBI Taxonomy" id="312285"/>
    <lineage>
        <taxon>Bacteria</taxon>
        <taxon>Bacillati</taxon>
        <taxon>Actinomycetota</taxon>
        <taxon>Actinomycetes</taxon>
        <taxon>Actinomycetales</taxon>
        <taxon>Actinomycetaceae</taxon>
        <taxon>Trueperella</taxon>
    </lineage>
</organism>
<accession>A0A448PC02</accession>
<gene>
    <name evidence="9" type="primary">murJ_1</name>
    <name evidence="9" type="ORF">NCTC13354_00011</name>
</gene>
<keyword evidence="3 8" id="KW-0812">Transmembrane</keyword>
<reference evidence="9 10" key="1">
    <citation type="submission" date="2018-12" db="EMBL/GenBank/DDBJ databases">
        <authorList>
            <consortium name="Pathogen Informatics"/>
        </authorList>
    </citation>
    <scope>NUCLEOTIDE SEQUENCE [LARGE SCALE GENOMIC DNA]</scope>
    <source>
        <strain evidence="9 10">NCTC13354</strain>
    </source>
</reference>
<dbReference type="GO" id="GO:0034204">
    <property type="term" value="P:lipid translocation"/>
    <property type="evidence" value="ECO:0007669"/>
    <property type="project" value="TreeGrafter"/>
</dbReference>
<feature type="transmembrane region" description="Helical" evidence="8">
    <location>
        <begin position="242"/>
        <end position="268"/>
    </location>
</feature>
<evidence type="ECO:0000256" key="7">
    <source>
        <dbReference type="ARBA" id="ARBA00023136"/>
    </source>
</evidence>
<evidence type="ECO:0000313" key="9">
    <source>
        <dbReference type="EMBL" id="VEI12337.1"/>
    </source>
</evidence>
<dbReference type="GO" id="GO:0009252">
    <property type="term" value="P:peptidoglycan biosynthetic process"/>
    <property type="evidence" value="ECO:0007669"/>
    <property type="project" value="UniProtKB-KW"/>
</dbReference>
<evidence type="ECO:0000256" key="1">
    <source>
        <dbReference type="ARBA" id="ARBA00004651"/>
    </source>
</evidence>
<dbReference type="KEGG" id="tbw:NCTC13354_00011"/>
<dbReference type="InterPro" id="IPR004268">
    <property type="entry name" value="MurJ"/>
</dbReference>
<feature type="transmembrane region" description="Helical" evidence="8">
    <location>
        <begin position="132"/>
        <end position="153"/>
    </location>
</feature>
<evidence type="ECO:0000256" key="3">
    <source>
        <dbReference type="ARBA" id="ARBA00022692"/>
    </source>
</evidence>
<evidence type="ECO:0000256" key="4">
    <source>
        <dbReference type="ARBA" id="ARBA00022960"/>
    </source>
</evidence>
<keyword evidence="7 8" id="KW-0472">Membrane</keyword>
<dbReference type="RefSeq" id="WP_126415553.1">
    <property type="nucleotide sequence ID" value="NZ_LR134476.1"/>
</dbReference>
<dbReference type="OrthoDB" id="4350032at2"/>
<feature type="transmembrane region" description="Helical" evidence="8">
    <location>
        <begin position="322"/>
        <end position="345"/>
    </location>
</feature>
<feature type="transmembrane region" description="Helical" evidence="8">
    <location>
        <begin position="280"/>
        <end position="301"/>
    </location>
</feature>
<dbReference type="PRINTS" id="PR01806">
    <property type="entry name" value="VIRFACTRMVIN"/>
</dbReference>
<dbReference type="InterPro" id="IPR051050">
    <property type="entry name" value="Lipid_II_flippase_MurJ/MviN"/>
</dbReference>
<feature type="transmembrane region" description="Helical" evidence="8">
    <location>
        <begin position="89"/>
        <end position="112"/>
    </location>
</feature>
<feature type="transmembrane region" description="Helical" evidence="8">
    <location>
        <begin position="201"/>
        <end position="221"/>
    </location>
</feature>
<dbReference type="EMBL" id="LR134476">
    <property type="protein sequence ID" value="VEI12337.1"/>
    <property type="molecule type" value="Genomic_DNA"/>
</dbReference>
<dbReference type="GO" id="GO:0008360">
    <property type="term" value="P:regulation of cell shape"/>
    <property type="evidence" value="ECO:0007669"/>
    <property type="project" value="UniProtKB-KW"/>
</dbReference>
<comment type="subcellular location">
    <subcellularLocation>
        <location evidence="1">Cell membrane</location>
        <topology evidence="1">Multi-pass membrane protein</topology>
    </subcellularLocation>
</comment>
<keyword evidence="6 8" id="KW-1133">Transmembrane helix</keyword>
<feature type="transmembrane region" description="Helical" evidence="8">
    <location>
        <begin position="484"/>
        <end position="509"/>
    </location>
</feature>
<keyword evidence="10" id="KW-1185">Reference proteome</keyword>
<feature type="transmembrane region" description="Helical" evidence="8">
    <location>
        <begin position="54"/>
        <end position="77"/>
    </location>
</feature>
<dbReference type="AlphaFoldDB" id="A0A448PC02"/>
<evidence type="ECO:0000256" key="5">
    <source>
        <dbReference type="ARBA" id="ARBA00022984"/>
    </source>
</evidence>
<protein>
    <submittedName>
        <fullName evidence="9">Integral membrane protein MviN</fullName>
    </submittedName>
</protein>
<feature type="transmembrane region" description="Helical" evidence="8">
    <location>
        <begin position="387"/>
        <end position="410"/>
    </location>
</feature>
<dbReference type="Pfam" id="PF03023">
    <property type="entry name" value="MurJ"/>
    <property type="match status" value="1"/>
</dbReference>
<dbReference type="GO" id="GO:0015648">
    <property type="term" value="F:lipid-linked peptidoglycan transporter activity"/>
    <property type="evidence" value="ECO:0007669"/>
    <property type="project" value="TreeGrafter"/>
</dbReference>
<proteinExistence type="predicted"/>
<keyword evidence="2" id="KW-1003">Cell membrane</keyword>
<name>A0A448PC02_9ACTO</name>
<sequence>MAKVWKGFAGAAGVVAILTLLSRLMGLVRKLAQSWALSDGLMATAYDTANTVPNVLFEVAAGGALSGAVIPILARYLARGQSKDADAAASALITWISLVGVPLCVVVVVFASPIMSFLLPTAHAGTVNAAATLLRMFAVQIPLYGLSVVATGILHSNDHFVLPALSPLLSSLAVTATFIAYSSIADPFADPATIGWGELALLGVGTTSGVILFALPQLVLAGRYAHLRPTVKFPPGAAKLTLRLGGAGLAALLAQQIAIVAIMIFANAQGGTGTYTAFNYAYAVFMVPYAVLAVPIATVTFPRISAATGDEQIDLTARSLRLVVTMGMIGGALLFVLAIPAKIVIDMGRDIAGLESALQAMAPGLLGFSVIYHGARVLYARNAAGRVIASNTIAWGTVVLCLIAAAAGGVAGRVPVLQAIGGAMSIGLSLGALAMVMMIRRELGTGASAGLVRLIAVVGIVLALASLLAWHVVNAVVNAGNLSIISAFVASAIGAVILIGAGIGALAIADRQALADASRKQPGESDNMGT</sequence>
<dbReference type="Proteomes" id="UP000269542">
    <property type="component" value="Chromosome"/>
</dbReference>
<feature type="transmembrane region" description="Helical" evidence="8">
    <location>
        <begin position="451"/>
        <end position="472"/>
    </location>
</feature>
<feature type="transmembrane region" description="Helical" evidence="8">
    <location>
        <begin position="416"/>
        <end position="439"/>
    </location>
</feature>
<keyword evidence="5" id="KW-0573">Peptidoglycan synthesis</keyword>
<evidence type="ECO:0000313" key="10">
    <source>
        <dbReference type="Proteomes" id="UP000269542"/>
    </source>
</evidence>
<keyword evidence="4" id="KW-0133">Cell shape</keyword>
<dbReference type="PANTHER" id="PTHR47019:SF1">
    <property type="entry name" value="LIPID II FLIPPASE MURJ"/>
    <property type="match status" value="1"/>
</dbReference>
<evidence type="ECO:0000256" key="6">
    <source>
        <dbReference type="ARBA" id="ARBA00022989"/>
    </source>
</evidence>
<feature type="transmembrane region" description="Helical" evidence="8">
    <location>
        <begin position="357"/>
        <end position="375"/>
    </location>
</feature>
<evidence type="ECO:0000256" key="2">
    <source>
        <dbReference type="ARBA" id="ARBA00022475"/>
    </source>
</evidence>
<evidence type="ECO:0000256" key="8">
    <source>
        <dbReference type="SAM" id="Phobius"/>
    </source>
</evidence>
<dbReference type="GO" id="GO:0005886">
    <property type="term" value="C:plasma membrane"/>
    <property type="evidence" value="ECO:0007669"/>
    <property type="project" value="UniProtKB-SubCell"/>
</dbReference>
<feature type="transmembrane region" description="Helical" evidence="8">
    <location>
        <begin position="160"/>
        <end position="181"/>
    </location>
</feature>